<dbReference type="Gene3D" id="2.170.130.10">
    <property type="entry name" value="TonB-dependent receptor, plug domain"/>
    <property type="match status" value="1"/>
</dbReference>
<dbReference type="Proteomes" id="UP000239590">
    <property type="component" value="Unassembled WGS sequence"/>
</dbReference>
<comment type="caution">
    <text evidence="13">The sequence shown here is derived from an EMBL/GenBank/DDBJ whole genome shotgun (WGS) entry which is preliminary data.</text>
</comment>
<evidence type="ECO:0000313" key="14">
    <source>
        <dbReference type="Proteomes" id="UP000239590"/>
    </source>
</evidence>
<keyword evidence="3 10" id="KW-1134">Transmembrane beta strand</keyword>
<proteinExistence type="inferred from homology"/>
<dbReference type="Gene3D" id="2.40.170.20">
    <property type="entry name" value="TonB-dependent receptor, beta-barrel domain"/>
    <property type="match status" value="1"/>
</dbReference>
<dbReference type="AlphaFoldDB" id="A0A2S7IJ79"/>
<keyword evidence="6" id="KW-0408">Iron</keyword>
<dbReference type="Pfam" id="PF07715">
    <property type="entry name" value="Plug"/>
    <property type="match status" value="1"/>
</dbReference>
<protein>
    <submittedName>
        <fullName evidence="13">TonB-dependent receptor</fullName>
    </submittedName>
</protein>
<evidence type="ECO:0000256" key="9">
    <source>
        <dbReference type="ARBA" id="ARBA00023237"/>
    </source>
</evidence>
<dbReference type="EMBL" id="PTRA01000002">
    <property type="protein sequence ID" value="PQA56769.1"/>
    <property type="molecule type" value="Genomic_DNA"/>
</dbReference>
<dbReference type="InterPro" id="IPR036942">
    <property type="entry name" value="Beta-barrel_TonB_sf"/>
</dbReference>
<dbReference type="NCBIfam" id="TIGR04056">
    <property type="entry name" value="OMP_RagA_SusC"/>
    <property type="match status" value="1"/>
</dbReference>
<dbReference type="NCBIfam" id="TIGR04057">
    <property type="entry name" value="SusC_RagA_signa"/>
    <property type="match status" value="1"/>
</dbReference>
<keyword evidence="7 11" id="KW-0798">TonB box</keyword>
<keyword evidence="5 10" id="KW-0812">Transmembrane</keyword>
<dbReference type="Pfam" id="PF13715">
    <property type="entry name" value="CarbopepD_reg_2"/>
    <property type="match status" value="1"/>
</dbReference>
<evidence type="ECO:0000256" key="7">
    <source>
        <dbReference type="ARBA" id="ARBA00023077"/>
    </source>
</evidence>
<dbReference type="SUPFAM" id="SSF49464">
    <property type="entry name" value="Carboxypeptidase regulatory domain-like"/>
    <property type="match status" value="1"/>
</dbReference>
<evidence type="ECO:0000256" key="3">
    <source>
        <dbReference type="ARBA" id="ARBA00022452"/>
    </source>
</evidence>
<keyword evidence="13" id="KW-0675">Receptor</keyword>
<name>A0A2S7IJ79_9BACT</name>
<dbReference type="GO" id="GO:0009279">
    <property type="term" value="C:cell outer membrane"/>
    <property type="evidence" value="ECO:0007669"/>
    <property type="project" value="UniProtKB-SubCell"/>
</dbReference>
<evidence type="ECO:0000256" key="10">
    <source>
        <dbReference type="PROSITE-ProRule" id="PRU01360"/>
    </source>
</evidence>
<evidence type="ECO:0000256" key="1">
    <source>
        <dbReference type="ARBA" id="ARBA00004571"/>
    </source>
</evidence>
<evidence type="ECO:0000256" key="11">
    <source>
        <dbReference type="RuleBase" id="RU003357"/>
    </source>
</evidence>
<dbReference type="InterPro" id="IPR012910">
    <property type="entry name" value="Plug_dom"/>
</dbReference>
<dbReference type="InterPro" id="IPR008969">
    <property type="entry name" value="CarboxyPept-like_regulatory"/>
</dbReference>
<keyword evidence="9 10" id="KW-0998">Cell outer membrane</keyword>
<comment type="similarity">
    <text evidence="10 11">Belongs to the TonB-dependent receptor family.</text>
</comment>
<sequence length="1143" mass="126709">MSLFFTSLHTWGLVVCLALPGQPASPLLSPTEWQSSLQLKNTSQRKLKDVLHELKERFGVDILFGDQLVQGLTVPKTALDPKASLEENLDRVLKNSGLHYRKAKDGAYLIVGQRLDKTTERELPQTSARPSSPVATQQVSLEVQDQVITGKVTDEKGEGLPGVNILLKGTSRGNSTDAEGNFKLTIPENAGNTLVFSLVGYLSEEVVVGTRTTIDVQLKQDIKSLEEIVVIGYGAVKKSDVTGAVASIDSKNIEKVNRVDAASAIQGQVPGVMVQRTDNKPGSGGFNIRIRGASTIHTTETAANAGYTPGQNPLFIVDGIFVNDISFLNPADIDRMDVLKDASATAIYGSRGTNGVVIIQTKKGESGKLTVRYNNYVGVKEVYHLPPIYNTTGYVDYLKDVVVGNQYASGNYNFTRNDVNLPNYLNEEELKNINDGVSTNWIDLITRKGFQTNHTLDLSGGNKSTVYAIGFGYTQDKGTTRGEDFNRYTLRGNLSSDLTSWLNLSYNNYVTVATQNAGSFEAFRSAYRLKPIGRAYNEDGSLKFLPTAKETQVTNPLLDIENEIRETKYLNYLGDIAVRLKLMPGMTFTSKFSPNIKYTRYGEYRGKYTKSSVGNQSSTRAQVENYLDFSYTWDNIVNYDTKINDDNKINATFVYSQYNAQNESYALQVRNFSSDDYLFYNLGAGSTVNNYSSRYLKQTLESFTGRINYSLKDKYIFTVTGRYDGSSILAEGNKWAFFPSAAFAWRMIDEGFLKSQNLFSDAKLRLSYGKTGNNGAGGGLAPLGSLSLLSPSYTNINDQSMSTLFITGLANKNLTWEHTAEINVGLDFGLFKNRLTGSLDVYDRTTNNIIFFRPLPLATGFPGTYDNIGKASNRGVELGLNAVVIDANKFRWSVNLNFAANRNKVLKLNGSSDEIIFGSQGATLIHKVGQPMGSFYYFKANGIWGTDQVEEARKYGQKPGQVRVVDVDGDGQITESKDRMIIGNSAPKWTGGMTHSFTYKNFDLSVFAYTSQGAMAASNFHRSFAFAYDNEPARLWNGYRTDYWTPENQTNNWFQPGNGGTYSSAYKYMDVSFVKIGYMTLGYRLPSDLLSKARIGSLRVYATVQNPFTFTKYDGWDPENASRNDWGGAFMSRTYMAGLNLSF</sequence>
<keyword evidence="4" id="KW-0410">Iron transport</keyword>
<dbReference type="InterPro" id="IPR037066">
    <property type="entry name" value="Plug_dom_sf"/>
</dbReference>
<evidence type="ECO:0000313" key="13">
    <source>
        <dbReference type="EMBL" id="PQA56769.1"/>
    </source>
</evidence>
<comment type="subcellular location">
    <subcellularLocation>
        <location evidence="1 10">Cell outer membrane</location>
        <topology evidence="1 10">Multi-pass membrane protein</topology>
    </subcellularLocation>
</comment>
<evidence type="ECO:0000256" key="5">
    <source>
        <dbReference type="ARBA" id="ARBA00022692"/>
    </source>
</evidence>
<evidence type="ECO:0000256" key="6">
    <source>
        <dbReference type="ARBA" id="ARBA00023004"/>
    </source>
</evidence>
<evidence type="ECO:0000256" key="2">
    <source>
        <dbReference type="ARBA" id="ARBA00022448"/>
    </source>
</evidence>
<evidence type="ECO:0000256" key="4">
    <source>
        <dbReference type="ARBA" id="ARBA00022496"/>
    </source>
</evidence>
<keyword evidence="2 10" id="KW-0813">Transport</keyword>
<dbReference type="SUPFAM" id="SSF56935">
    <property type="entry name" value="Porins"/>
    <property type="match status" value="1"/>
</dbReference>
<gene>
    <name evidence="13" type="ORF">C5O19_15620</name>
</gene>
<keyword evidence="4" id="KW-0406">Ion transport</keyword>
<evidence type="ECO:0000256" key="8">
    <source>
        <dbReference type="ARBA" id="ARBA00023136"/>
    </source>
</evidence>
<dbReference type="InterPro" id="IPR023996">
    <property type="entry name" value="TonB-dep_OMP_SusC/RagA"/>
</dbReference>
<accession>A0A2S7IJ79</accession>
<dbReference type="Gene3D" id="2.60.40.1120">
    <property type="entry name" value="Carboxypeptidase-like, regulatory domain"/>
    <property type="match status" value="1"/>
</dbReference>
<keyword evidence="14" id="KW-1185">Reference proteome</keyword>
<dbReference type="GO" id="GO:0006826">
    <property type="term" value="P:iron ion transport"/>
    <property type="evidence" value="ECO:0007669"/>
    <property type="project" value="UniProtKB-KW"/>
</dbReference>
<feature type="domain" description="Secretin/TonB short N-terminal" evidence="12">
    <location>
        <begin position="60"/>
        <end position="113"/>
    </location>
</feature>
<dbReference type="Pfam" id="PF00593">
    <property type="entry name" value="TonB_dep_Rec_b-barrel"/>
    <property type="match status" value="1"/>
</dbReference>
<dbReference type="OrthoDB" id="9768177at2"/>
<dbReference type="RefSeq" id="WP_104714268.1">
    <property type="nucleotide sequence ID" value="NZ_PTRA01000002.1"/>
</dbReference>
<reference evidence="14" key="1">
    <citation type="submission" date="2018-02" db="EMBL/GenBank/DDBJ databases">
        <title>Genome sequencing of Solimonas sp. HR-BB.</title>
        <authorList>
            <person name="Lee Y."/>
            <person name="Jeon C.O."/>
        </authorList>
    </citation>
    <scope>NUCLEOTIDE SEQUENCE [LARGE SCALE GENOMIC DNA]</scope>
    <source>
        <strain evidence="14">HR-U</strain>
    </source>
</reference>
<keyword evidence="8 10" id="KW-0472">Membrane</keyword>
<dbReference type="InterPro" id="IPR000531">
    <property type="entry name" value="Beta-barrel_TonB"/>
</dbReference>
<dbReference type="InterPro" id="IPR011662">
    <property type="entry name" value="Secretin/TonB_short_N"/>
</dbReference>
<dbReference type="PROSITE" id="PS52016">
    <property type="entry name" value="TONB_DEPENDENT_REC_3"/>
    <property type="match status" value="1"/>
</dbReference>
<dbReference type="InterPro" id="IPR039426">
    <property type="entry name" value="TonB-dep_rcpt-like"/>
</dbReference>
<evidence type="ECO:0000259" key="12">
    <source>
        <dbReference type="SMART" id="SM00965"/>
    </source>
</evidence>
<dbReference type="Gene3D" id="3.55.50.30">
    <property type="match status" value="1"/>
</dbReference>
<organism evidence="13 14">
    <name type="scientific">Siphonobacter curvatus</name>
    <dbReference type="NCBI Taxonomy" id="2094562"/>
    <lineage>
        <taxon>Bacteria</taxon>
        <taxon>Pseudomonadati</taxon>
        <taxon>Bacteroidota</taxon>
        <taxon>Cytophagia</taxon>
        <taxon>Cytophagales</taxon>
        <taxon>Cytophagaceae</taxon>
        <taxon>Siphonobacter</taxon>
    </lineage>
</organism>
<dbReference type="InterPro" id="IPR023997">
    <property type="entry name" value="TonB-dep_OMP_SusC/RagA_CS"/>
</dbReference>
<dbReference type="SMART" id="SM00965">
    <property type="entry name" value="STN"/>
    <property type="match status" value="1"/>
</dbReference>